<comment type="caution">
    <text evidence="1">The sequence shown here is derived from an EMBL/GenBank/DDBJ whole genome shotgun (WGS) entry which is preliminary data.</text>
</comment>
<accession>A0A0F9IVX5</accession>
<protein>
    <submittedName>
        <fullName evidence="1">Uncharacterized protein</fullName>
    </submittedName>
</protein>
<gene>
    <name evidence="1" type="ORF">LCGC14_1530670</name>
</gene>
<reference evidence="1" key="1">
    <citation type="journal article" date="2015" name="Nature">
        <title>Complex archaea that bridge the gap between prokaryotes and eukaryotes.</title>
        <authorList>
            <person name="Spang A."/>
            <person name="Saw J.H."/>
            <person name="Jorgensen S.L."/>
            <person name="Zaremba-Niedzwiedzka K."/>
            <person name="Martijn J."/>
            <person name="Lind A.E."/>
            <person name="van Eijk R."/>
            <person name="Schleper C."/>
            <person name="Guy L."/>
            <person name="Ettema T.J."/>
        </authorList>
    </citation>
    <scope>NUCLEOTIDE SEQUENCE</scope>
</reference>
<dbReference type="AlphaFoldDB" id="A0A0F9IVX5"/>
<evidence type="ECO:0000313" key="1">
    <source>
        <dbReference type="EMBL" id="KKM61544.1"/>
    </source>
</evidence>
<dbReference type="EMBL" id="LAZR01011463">
    <property type="protein sequence ID" value="KKM61544.1"/>
    <property type="molecule type" value="Genomic_DNA"/>
</dbReference>
<name>A0A0F9IVX5_9ZZZZ</name>
<sequence>MGTVTKEESLKELVVELLLMLAHLSKMSNLEFKEE</sequence>
<organism evidence="1">
    <name type="scientific">marine sediment metagenome</name>
    <dbReference type="NCBI Taxonomy" id="412755"/>
    <lineage>
        <taxon>unclassified sequences</taxon>
        <taxon>metagenomes</taxon>
        <taxon>ecological metagenomes</taxon>
    </lineage>
</organism>
<proteinExistence type="predicted"/>